<keyword evidence="1" id="KW-1133">Transmembrane helix</keyword>
<evidence type="ECO:0000313" key="3">
    <source>
        <dbReference type="Proteomes" id="UP000423396"/>
    </source>
</evidence>
<name>A0A650CPU4_9CREN</name>
<feature type="transmembrane region" description="Helical" evidence="1">
    <location>
        <begin position="25"/>
        <end position="57"/>
    </location>
</feature>
<dbReference type="GeneID" id="42798931"/>
<dbReference type="RefSeq" id="WP_156007056.1">
    <property type="nucleotide sequence ID" value="NZ_CP045483.1"/>
</dbReference>
<evidence type="ECO:0000256" key="1">
    <source>
        <dbReference type="SAM" id="Phobius"/>
    </source>
</evidence>
<proteinExistence type="predicted"/>
<dbReference type="KEGG" id="sazo:D1868_07630"/>
<dbReference type="InterPro" id="IPR009321">
    <property type="entry name" value="DUF973"/>
</dbReference>
<keyword evidence="3" id="KW-1185">Reference proteome</keyword>
<protein>
    <submittedName>
        <fullName evidence="2">DUF973 family protein</fullName>
    </submittedName>
</protein>
<organism evidence="2 3">
    <name type="scientific">Stygiolobus azoricus</name>
    <dbReference type="NCBI Taxonomy" id="41675"/>
    <lineage>
        <taxon>Archaea</taxon>
        <taxon>Thermoproteota</taxon>
        <taxon>Thermoprotei</taxon>
        <taxon>Sulfolobales</taxon>
        <taxon>Sulfolobaceae</taxon>
        <taxon>Stygiolobus</taxon>
    </lineage>
</organism>
<gene>
    <name evidence="2" type="ORF">D1868_07630</name>
</gene>
<reference evidence="2 3" key="1">
    <citation type="submission" date="2019-10" db="EMBL/GenBank/DDBJ databases">
        <title>Genome Sequences from Six Type Strain Members of the Archaeal Family Sulfolobaceae: Acidianus ambivalens, Acidianus infernus, Metallosphaera prunae, Stygiolobus azoricus, Sulfolobus metallicus, and Sulfurisphaera ohwakuensis.</title>
        <authorList>
            <person name="Counts J.A."/>
            <person name="Kelly R.M."/>
        </authorList>
    </citation>
    <scope>NUCLEOTIDE SEQUENCE [LARGE SCALE GENOMIC DNA]</scope>
    <source>
        <strain evidence="2 3">FC6</strain>
    </source>
</reference>
<feature type="transmembrane region" description="Helical" evidence="1">
    <location>
        <begin position="115"/>
        <end position="144"/>
    </location>
</feature>
<keyword evidence="1" id="KW-0812">Transmembrane</keyword>
<feature type="transmembrane region" description="Helical" evidence="1">
    <location>
        <begin position="156"/>
        <end position="176"/>
    </location>
</feature>
<accession>A0A650CPU4</accession>
<dbReference type="AlphaFoldDB" id="A0A650CPU4"/>
<keyword evidence="1" id="KW-0472">Membrane</keyword>
<sequence length="324" mass="34399">MSNPLPNSPYYQDVNALQQLKDASLWFIIITLLGYIGLFASVGAIVSIVSLILLFIIGIPKLRTTFQSFAMTGKDVNNGFTGLKILPFGILISFIGGLLAVIGVAASIFSASSLALAAIGGVLALLGAIVTFVGYLLIGITIYNLGGVYSNDMMKIGGILIIIPGISFIGWILTYISVDEIVRRLTYGPSSGYPASAYPPAGTPQGGYPPYSTQPTYGSQPVPNIPPASTDVYQIGIGQINQNGEAKVTLMANRYGLSITGASIESTTIYTTQVYPSTLNQGQNEVTIRFPQATNLTPGNTYIVLLYLSNGQMVRTVVKFNPGF</sequence>
<feature type="transmembrane region" description="Helical" evidence="1">
    <location>
        <begin position="85"/>
        <end position="109"/>
    </location>
</feature>
<dbReference type="EMBL" id="CP045483">
    <property type="protein sequence ID" value="QGR19861.1"/>
    <property type="molecule type" value="Genomic_DNA"/>
</dbReference>
<dbReference type="Pfam" id="PF06157">
    <property type="entry name" value="DUF973"/>
    <property type="match status" value="1"/>
</dbReference>
<dbReference type="Proteomes" id="UP000423396">
    <property type="component" value="Chromosome"/>
</dbReference>
<evidence type="ECO:0000313" key="2">
    <source>
        <dbReference type="EMBL" id="QGR19861.1"/>
    </source>
</evidence>
<dbReference type="OrthoDB" id="43689at2157"/>